<comment type="caution">
    <text evidence="2">The sequence shown here is derived from an EMBL/GenBank/DDBJ whole genome shotgun (WGS) entry which is preliminary data.</text>
</comment>
<keyword evidence="1" id="KW-0732">Signal</keyword>
<feature type="chain" id="PRO_5046550567" evidence="1">
    <location>
        <begin position="20"/>
        <end position="169"/>
    </location>
</feature>
<organism evidence="2 3">
    <name type="scientific">Urechidicola vernalis</name>
    <dbReference type="NCBI Taxonomy" id="3075600"/>
    <lineage>
        <taxon>Bacteria</taxon>
        <taxon>Pseudomonadati</taxon>
        <taxon>Bacteroidota</taxon>
        <taxon>Flavobacteriia</taxon>
        <taxon>Flavobacteriales</taxon>
        <taxon>Flavobacteriaceae</taxon>
        <taxon>Urechidicola</taxon>
    </lineage>
</organism>
<protein>
    <submittedName>
        <fullName evidence="2">Phosphoglycerate mutase family protein</fullName>
        <ecNumber evidence="2">5.4.-.-</ecNumber>
    </submittedName>
</protein>
<dbReference type="EMBL" id="JAVRHV010000001">
    <property type="protein sequence ID" value="MDT0552187.1"/>
    <property type="molecule type" value="Genomic_DNA"/>
</dbReference>
<dbReference type="EC" id="5.4.-.-" evidence="2"/>
<keyword evidence="3" id="KW-1185">Reference proteome</keyword>
<reference evidence="2 3" key="1">
    <citation type="submission" date="2023-09" db="EMBL/GenBank/DDBJ databases">
        <authorList>
            <person name="Rey-Velasco X."/>
        </authorList>
    </citation>
    <scope>NUCLEOTIDE SEQUENCE [LARGE SCALE GENOMIC DNA]</scope>
    <source>
        <strain evidence="2 3">P050</strain>
    </source>
</reference>
<accession>A0ABU2Y1X3</accession>
<proteinExistence type="predicted"/>
<name>A0ABU2Y1X3_9FLAO</name>
<dbReference type="GO" id="GO:0016853">
    <property type="term" value="F:isomerase activity"/>
    <property type="evidence" value="ECO:0007669"/>
    <property type="project" value="UniProtKB-KW"/>
</dbReference>
<keyword evidence="2" id="KW-0413">Isomerase</keyword>
<dbReference type="Proteomes" id="UP001252186">
    <property type="component" value="Unassembled WGS sequence"/>
</dbReference>
<dbReference type="SMART" id="SM00855">
    <property type="entry name" value="PGAM"/>
    <property type="match status" value="1"/>
</dbReference>
<evidence type="ECO:0000313" key="2">
    <source>
        <dbReference type="EMBL" id="MDT0552187.1"/>
    </source>
</evidence>
<dbReference type="SUPFAM" id="SSF53254">
    <property type="entry name" value="Phosphoglycerate mutase-like"/>
    <property type="match status" value="1"/>
</dbReference>
<dbReference type="CDD" id="cd07067">
    <property type="entry name" value="HP_PGM_like"/>
    <property type="match status" value="1"/>
</dbReference>
<dbReference type="InterPro" id="IPR029033">
    <property type="entry name" value="His_PPase_superfam"/>
</dbReference>
<dbReference type="InterPro" id="IPR013078">
    <property type="entry name" value="His_Pase_superF_clade-1"/>
</dbReference>
<dbReference type="RefSeq" id="WP_311592024.1">
    <property type="nucleotide sequence ID" value="NZ_JAVRHV010000001.1"/>
</dbReference>
<evidence type="ECO:0000313" key="3">
    <source>
        <dbReference type="Proteomes" id="UP001252186"/>
    </source>
</evidence>
<gene>
    <name evidence="2" type="ORF">RM519_02905</name>
</gene>
<sequence>MQKLLLTLIVVFSLNAINAQENSTDETTTYYLVRHAEKDLSDKTNRDPALTEIGHARAKNLVKVLQEVKFDAVYSTDYKRTRDTAKPLAEANNLDLQLYNPRNIDYQGFQEKTKGQTVLIVGHSNTTPYFSNGLLGKEAYENLDESIYNNLYIVTVTNGVATSMVLKID</sequence>
<dbReference type="Pfam" id="PF00300">
    <property type="entry name" value="His_Phos_1"/>
    <property type="match status" value="1"/>
</dbReference>
<dbReference type="Gene3D" id="3.40.50.1240">
    <property type="entry name" value="Phosphoglycerate mutase-like"/>
    <property type="match status" value="1"/>
</dbReference>
<feature type="signal peptide" evidence="1">
    <location>
        <begin position="1"/>
        <end position="19"/>
    </location>
</feature>
<evidence type="ECO:0000256" key="1">
    <source>
        <dbReference type="SAM" id="SignalP"/>
    </source>
</evidence>